<dbReference type="EMBL" id="AWVH01000037">
    <property type="protein sequence ID" value="ERJ92397.1"/>
    <property type="molecule type" value="Genomic_DNA"/>
</dbReference>
<dbReference type="Proteomes" id="UP000016649">
    <property type="component" value="Unassembled WGS sequence"/>
</dbReference>
<accession>A0ABN0NY04</accession>
<evidence type="ECO:0000313" key="2">
    <source>
        <dbReference type="Proteomes" id="UP000016649"/>
    </source>
</evidence>
<evidence type="ECO:0000313" key="1">
    <source>
        <dbReference type="EMBL" id="ERJ92397.1"/>
    </source>
</evidence>
<proteinExistence type="predicted"/>
<reference evidence="1 2" key="1">
    <citation type="submission" date="2013-08" db="EMBL/GenBank/DDBJ databases">
        <authorList>
            <person name="Weinstock G."/>
            <person name="Sodergren E."/>
            <person name="Wylie T."/>
            <person name="Fulton L."/>
            <person name="Fulton R."/>
            <person name="Fronick C."/>
            <person name="O'Laughlin M."/>
            <person name="Godfrey J."/>
            <person name="Miner T."/>
            <person name="Herter B."/>
            <person name="Appelbaum E."/>
            <person name="Cordes M."/>
            <person name="Lek S."/>
            <person name="Wollam A."/>
            <person name="Pepin K.H."/>
            <person name="Palsikar V.B."/>
            <person name="Mitreva M."/>
            <person name="Wilson R.K."/>
        </authorList>
    </citation>
    <scope>NUCLEOTIDE SEQUENCE [LARGE SCALE GENOMIC DNA]</scope>
    <source>
        <strain evidence="1 2">ATCC 700332</strain>
    </source>
</reference>
<protein>
    <submittedName>
        <fullName evidence="1">Uncharacterized protein</fullName>
    </submittedName>
</protein>
<name>A0ABN0NY04_TRELE</name>
<sequence length="46" mass="5454">MPPCRHSVGRQAERRRLIINNDCCLRIKSKSLVQKLQFPHQTQYFG</sequence>
<keyword evidence="2" id="KW-1185">Reference proteome</keyword>
<comment type="caution">
    <text evidence="1">The sequence shown here is derived from an EMBL/GenBank/DDBJ whole genome shotgun (WGS) entry which is preliminary data.</text>
</comment>
<organism evidence="1 2">
    <name type="scientific">Treponema lecithinolyticum ATCC 700332</name>
    <dbReference type="NCBI Taxonomy" id="1321815"/>
    <lineage>
        <taxon>Bacteria</taxon>
        <taxon>Pseudomonadati</taxon>
        <taxon>Spirochaetota</taxon>
        <taxon>Spirochaetia</taxon>
        <taxon>Spirochaetales</taxon>
        <taxon>Treponemataceae</taxon>
        <taxon>Treponema</taxon>
    </lineage>
</organism>
<gene>
    <name evidence="1" type="ORF">HMPREF9193_01557</name>
</gene>